<dbReference type="Gene3D" id="4.10.60.10">
    <property type="entry name" value="Zinc finger, CCHC-type"/>
    <property type="match status" value="1"/>
</dbReference>
<evidence type="ECO:0000256" key="3">
    <source>
        <dbReference type="ARBA" id="ARBA00022617"/>
    </source>
</evidence>
<feature type="binding site" description="axial binding residue" evidence="9">
    <location>
        <position position="589"/>
    </location>
    <ligand>
        <name>heme</name>
        <dbReference type="ChEBI" id="CHEBI:30413"/>
    </ligand>
    <ligandPart>
        <name>Fe</name>
        <dbReference type="ChEBI" id="CHEBI:18248"/>
    </ligandPart>
</feature>
<evidence type="ECO:0000256" key="8">
    <source>
        <dbReference type="ARBA" id="ARBA00023033"/>
    </source>
</evidence>
<protein>
    <recommendedName>
        <fullName evidence="14">Flavonoid 3',5'-hydroxylase</fullName>
    </recommendedName>
</protein>
<feature type="region of interest" description="Disordered" evidence="11">
    <location>
        <begin position="46"/>
        <end position="67"/>
    </location>
</feature>
<dbReference type="EMBL" id="JACMSC010000016">
    <property type="protein sequence ID" value="KAG6483688.1"/>
    <property type="molecule type" value="Genomic_DNA"/>
</dbReference>
<evidence type="ECO:0000256" key="6">
    <source>
        <dbReference type="ARBA" id="ARBA00023002"/>
    </source>
</evidence>
<keyword evidence="8 10" id="KW-0503">Monooxygenase</keyword>
<gene>
    <name evidence="12" type="ORF">ZIOFF_060340</name>
</gene>
<evidence type="ECO:0000313" key="12">
    <source>
        <dbReference type="EMBL" id="KAG6483688.1"/>
    </source>
</evidence>
<organism evidence="12 13">
    <name type="scientific">Zingiber officinale</name>
    <name type="common">Ginger</name>
    <name type="synonym">Amomum zingiber</name>
    <dbReference type="NCBI Taxonomy" id="94328"/>
    <lineage>
        <taxon>Eukaryota</taxon>
        <taxon>Viridiplantae</taxon>
        <taxon>Streptophyta</taxon>
        <taxon>Embryophyta</taxon>
        <taxon>Tracheophyta</taxon>
        <taxon>Spermatophyta</taxon>
        <taxon>Magnoliopsida</taxon>
        <taxon>Liliopsida</taxon>
        <taxon>Zingiberales</taxon>
        <taxon>Zingiberaceae</taxon>
        <taxon>Zingiber</taxon>
    </lineage>
</organism>
<dbReference type="PANTHER" id="PTHR47944:SF18">
    <property type="entry name" value="FLAVONOID 3'-MONOOXYGENASE"/>
    <property type="match status" value="1"/>
</dbReference>
<evidence type="ECO:0000256" key="2">
    <source>
        <dbReference type="ARBA" id="ARBA00010617"/>
    </source>
</evidence>
<dbReference type="SUPFAM" id="SSF48264">
    <property type="entry name" value="Cytochrome P450"/>
    <property type="match status" value="1"/>
</dbReference>
<keyword evidence="13" id="KW-1185">Reference proteome</keyword>
<dbReference type="PANTHER" id="PTHR47944">
    <property type="entry name" value="CYTOCHROME P450 98A9"/>
    <property type="match status" value="1"/>
</dbReference>
<proteinExistence type="inferred from homology"/>
<dbReference type="Gene3D" id="1.10.630.10">
    <property type="entry name" value="Cytochrome P450"/>
    <property type="match status" value="1"/>
</dbReference>
<dbReference type="PROSITE" id="PS00086">
    <property type="entry name" value="CYTOCHROME_P450"/>
    <property type="match status" value="1"/>
</dbReference>
<dbReference type="GO" id="GO:0016705">
    <property type="term" value="F:oxidoreductase activity, acting on paired donors, with incorporation or reduction of molecular oxygen"/>
    <property type="evidence" value="ECO:0007669"/>
    <property type="project" value="InterPro"/>
</dbReference>
<keyword evidence="5" id="KW-0521">NADP</keyword>
<reference evidence="12 13" key="1">
    <citation type="submission" date="2020-08" db="EMBL/GenBank/DDBJ databases">
        <title>Plant Genome Project.</title>
        <authorList>
            <person name="Zhang R.-G."/>
        </authorList>
    </citation>
    <scope>NUCLEOTIDE SEQUENCE [LARGE SCALE GENOMIC DNA]</scope>
    <source>
        <tissue evidence="12">Rhizome</tissue>
    </source>
</reference>
<accession>A0A8J5FBK7</accession>
<keyword evidence="4 9" id="KW-0479">Metal-binding</keyword>
<dbReference type="AlphaFoldDB" id="A0A8J5FBK7"/>
<keyword evidence="7 9" id="KW-0408">Iron</keyword>
<keyword evidence="6 10" id="KW-0560">Oxidoreductase</keyword>
<evidence type="ECO:0000256" key="1">
    <source>
        <dbReference type="ARBA" id="ARBA00001971"/>
    </source>
</evidence>
<comment type="similarity">
    <text evidence="2 10">Belongs to the cytochrome P450 family.</text>
</comment>
<dbReference type="Pfam" id="PF00067">
    <property type="entry name" value="p450"/>
    <property type="match status" value="1"/>
</dbReference>
<comment type="cofactor">
    <cofactor evidence="1 9">
        <name>heme</name>
        <dbReference type="ChEBI" id="CHEBI:30413"/>
    </cofactor>
</comment>
<dbReference type="GO" id="GO:0004497">
    <property type="term" value="F:monooxygenase activity"/>
    <property type="evidence" value="ECO:0007669"/>
    <property type="project" value="UniProtKB-KW"/>
</dbReference>
<evidence type="ECO:0000313" key="13">
    <source>
        <dbReference type="Proteomes" id="UP000734854"/>
    </source>
</evidence>
<name>A0A8J5FBK7_ZINOF</name>
<dbReference type="GO" id="GO:0003676">
    <property type="term" value="F:nucleic acid binding"/>
    <property type="evidence" value="ECO:0007669"/>
    <property type="project" value="InterPro"/>
</dbReference>
<feature type="region of interest" description="Disordered" evidence="11">
    <location>
        <begin position="97"/>
        <end position="129"/>
    </location>
</feature>
<evidence type="ECO:0000256" key="11">
    <source>
        <dbReference type="SAM" id="MobiDB-lite"/>
    </source>
</evidence>
<evidence type="ECO:0000256" key="4">
    <source>
        <dbReference type="ARBA" id="ARBA00022723"/>
    </source>
</evidence>
<dbReference type="SUPFAM" id="SSF57756">
    <property type="entry name" value="Retrovirus zinc finger-like domains"/>
    <property type="match status" value="1"/>
</dbReference>
<dbReference type="InterPro" id="IPR036875">
    <property type="entry name" value="Znf_CCHC_sf"/>
</dbReference>
<evidence type="ECO:0008006" key="14">
    <source>
        <dbReference type="Google" id="ProtNLM"/>
    </source>
</evidence>
<dbReference type="FunFam" id="1.10.630.10:FF:000126">
    <property type="entry name" value="Predicted protein"/>
    <property type="match status" value="1"/>
</dbReference>
<evidence type="ECO:0000256" key="5">
    <source>
        <dbReference type="ARBA" id="ARBA00022857"/>
    </source>
</evidence>
<feature type="compositionally biased region" description="Polar residues" evidence="11">
    <location>
        <begin position="100"/>
        <end position="128"/>
    </location>
</feature>
<evidence type="ECO:0000256" key="7">
    <source>
        <dbReference type="ARBA" id="ARBA00023004"/>
    </source>
</evidence>
<dbReference type="InterPro" id="IPR001128">
    <property type="entry name" value="Cyt_P450"/>
</dbReference>
<evidence type="ECO:0000256" key="9">
    <source>
        <dbReference type="PIRSR" id="PIRSR602401-1"/>
    </source>
</evidence>
<evidence type="ECO:0000256" key="10">
    <source>
        <dbReference type="RuleBase" id="RU000461"/>
    </source>
</evidence>
<dbReference type="InterPro" id="IPR002401">
    <property type="entry name" value="Cyt_P450_E_grp-I"/>
</dbReference>
<dbReference type="GO" id="GO:0005506">
    <property type="term" value="F:iron ion binding"/>
    <property type="evidence" value="ECO:0007669"/>
    <property type="project" value="InterPro"/>
</dbReference>
<comment type="caution">
    <text evidence="12">The sequence shown here is derived from an EMBL/GenBank/DDBJ whole genome shotgun (WGS) entry which is preliminary data.</text>
</comment>
<sequence>MALRDDFEGLRGTILHRSPLPSVDSVVHELLAEEIRLKSQVDKKTIASSTPSVFATPQRSMPHNQSRSTSKVFIDECAYCKEKGHWKSQCPLLLNKGKQHQQQRSQSPPLQHQNTSWKSSNQPQSGSYGVNHLAIPKRAMLMVQVDPFLAATAAACLLLHLLLRHLIGNRRPSRLPLPPGPRGFPLLGALPWIGPQSHAGLARLASRYGPIMYLKMGTSGCVVASDAGAARAFLKAHDVKFANRPDVVSARDVTYHRQNMVFADYGPKWKLLRKLCSLHLLGGKALGDWAHVRAAEFGHMVRSIGRDAAEGRPVVLPEILVCALANIVGRIVVSKRVFEEQGEESNQYKEMIVELLTGGGMFNIGDCVPALAWMDLQGIQRKLRRVHARFDSLVTRLLEEHEASKEERKERPDFIDAVMANRRGDNDGETISDANVKGIIFDLFTAGTDTSAIIVEWALAEMLKNPVILRRLQLEIDSVVGRDRLVCESDLSKLPYLHAVCKEALRLHPSTPLGLPHFSFDACEVEGYYIPPNTRLLVNIWAIGRDPRAWDHPHEFEPERFLAGGRASGIDPQGNDFELIPFGAGRRICAGKMAGMVFVHYMLGLLVHAFDWRLPKEEELDMGEKFGLALPKVVPLKALPTARLPRSAYV</sequence>
<dbReference type="GO" id="GO:0008270">
    <property type="term" value="F:zinc ion binding"/>
    <property type="evidence" value="ECO:0007669"/>
    <property type="project" value="InterPro"/>
</dbReference>
<dbReference type="InterPro" id="IPR036396">
    <property type="entry name" value="Cyt_P450_sf"/>
</dbReference>
<dbReference type="PRINTS" id="PR00463">
    <property type="entry name" value="EP450I"/>
</dbReference>
<dbReference type="GO" id="GO:0020037">
    <property type="term" value="F:heme binding"/>
    <property type="evidence" value="ECO:0007669"/>
    <property type="project" value="InterPro"/>
</dbReference>
<dbReference type="InterPro" id="IPR017972">
    <property type="entry name" value="Cyt_P450_CS"/>
</dbReference>
<dbReference type="PRINTS" id="PR00385">
    <property type="entry name" value="P450"/>
</dbReference>
<keyword evidence="3 9" id="KW-0349">Heme</keyword>
<dbReference type="Proteomes" id="UP000734854">
    <property type="component" value="Unassembled WGS sequence"/>
</dbReference>